<reference evidence="2" key="1">
    <citation type="submission" date="2020-08" db="EMBL/GenBank/DDBJ databases">
        <title>Genome public.</title>
        <authorList>
            <person name="Liu C."/>
            <person name="Sun Q."/>
        </authorList>
    </citation>
    <scope>NUCLEOTIDE SEQUENCE</scope>
    <source>
        <strain evidence="2">NSJ-54</strain>
    </source>
</reference>
<proteinExistence type="predicted"/>
<name>A0A926EFC1_9FIRM</name>
<feature type="domain" description="DUF4340" evidence="1">
    <location>
        <begin position="84"/>
        <end position="194"/>
    </location>
</feature>
<accession>A0A926EFC1</accession>
<organism evidence="2 3">
    <name type="scientific">Zongyangia hominis</name>
    <dbReference type="NCBI Taxonomy" id="2763677"/>
    <lineage>
        <taxon>Bacteria</taxon>
        <taxon>Bacillati</taxon>
        <taxon>Bacillota</taxon>
        <taxon>Clostridia</taxon>
        <taxon>Eubacteriales</taxon>
        <taxon>Oscillospiraceae</taxon>
        <taxon>Zongyangia</taxon>
    </lineage>
</organism>
<dbReference type="Pfam" id="PF14238">
    <property type="entry name" value="DUF4340"/>
    <property type="match status" value="1"/>
</dbReference>
<dbReference type="InterPro" id="IPR025641">
    <property type="entry name" value="DUF4340"/>
</dbReference>
<comment type="caution">
    <text evidence="2">The sequence shown here is derived from an EMBL/GenBank/DDBJ whole genome shotgun (WGS) entry which is preliminary data.</text>
</comment>
<protein>
    <submittedName>
        <fullName evidence="2">DUF4340 domain-containing protein</fullName>
    </submittedName>
</protein>
<dbReference type="AlphaFoldDB" id="A0A926EFC1"/>
<evidence type="ECO:0000313" key="3">
    <source>
        <dbReference type="Proteomes" id="UP000660861"/>
    </source>
</evidence>
<evidence type="ECO:0000313" key="2">
    <source>
        <dbReference type="EMBL" id="MBC8571444.1"/>
    </source>
</evidence>
<dbReference type="Proteomes" id="UP000660861">
    <property type="component" value="Unassembled WGS sequence"/>
</dbReference>
<dbReference type="EMBL" id="JACRTC010000013">
    <property type="protein sequence ID" value="MBC8571444.1"/>
    <property type="molecule type" value="Genomic_DNA"/>
</dbReference>
<gene>
    <name evidence="2" type="ORF">H8709_11520</name>
</gene>
<sequence length="466" mass="50805">MSKGKWNKKAVGLLAGLVVVAVLTVTAVFFLRTPAPGEEESGSSESGQSIVLSNQATENVVSVQIQVAYGDYTVQVDENGDAYIEELSGYPRNENGLYSVLADASNITAKQLVEENPGDVEKYGLKDPLSVATITYKDGSVFVLKVGDTAPQNRGVYVQTQDGNVYLMDEYNIYGLISPMTEYVERRLVPPLESSTEVVESCKTAGLKKITIGGALREQPIEITFDKESGTFYMVSPVKRRLSEEGIDKLGGIFGVYASHVVNLEPTAQDITAAGLDDPETLITLEYADQTLALRLDGKDKDLLSAMRSDVNILYDLDMSTISFMEYTYTDLLADAYIVDSQDEIASLEITLGGKTYTLVPGDAPTLNGAAVEAEPFAQMMEMALSARSEGERTQKVSGEPEMVMTVRLKDQAREPEVLKFYYDGVRSYDVDCNGSITSYIKASFVEKLGEALEALSKGESFSVSW</sequence>
<dbReference type="RefSeq" id="WP_262398471.1">
    <property type="nucleotide sequence ID" value="NZ_JACRTC010000013.1"/>
</dbReference>
<evidence type="ECO:0000259" key="1">
    <source>
        <dbReference type="Pfam" id="PF14238"/>
    </source>
</evidence>
<keyword evidence="3" id="KW-1185">Reference proteome</keyword>